<reference evidence="7" key="1">
    <citation type="journal article" date="2017" name="Ticks Tick Borne Dis.">
        <title>An insight into the sialome of Hyalomma excavatum.</title>
        <authorList>
            <person name="Ribeiro J.M."/>
            <person name="Slovak M."/>
            <person name="Francischetti I.M."/>
        </authorList>
    </citation>
    <scope>NUCLEOTIDE SEQUENCE</scope>
    <source>
        <strain evidence="7">Samish</strain>
        <tissue evidence="7">Salivary glands</tissue>
    </source>
</reference>
<evidence type="ECO:0000259" key="6">
    <source>
        <dbReference type="PROSITE" id="PS50950"/>
    </source>
</evidence>
<keyword evidence="2 5" id="KW-0863">Zinc-finger</keyword>
<keyword evidence="3" id="KW-0862">Zinc</keyword>
<dbReference type="SMART" id="SM00980">
    <property type="entry name" value="THAP"/>
    <property type="match status" value="1"/>
</dbReference>
<dbReference type="PANTHER" id="PTHR46927:SF3">
    <property type="entry name" value="THAP-TYPE DOMAIN-CONTAINING PROTEIN"/>
    <property type="match status" value="1"/>
</dbReference>
<keyword evidence="1" id="KW-0479">Metal-binding</keyword>
<feature type="domain" description="THAP-type" evidence="6">
    <location>
        <begin position="47"/>
        <end position="133"/>
    </location>
</feature>
<name>A0A131XQP4_9ACAR</name>
<evidence type="ECO:0000256" key="4">
    <source>
        <dbReference type="ARBA" id="ARBA00023125"/>
    </source>
</evidence>
<evidence type="ECO:0000256" key="3">
    <source>
        <dbReference type="ARBA" id="ARBA00022833"/>
    </source>
</evidence>
<dbReference type="GO" id="GO:0003677">
    <property type="term" value="F:DNA binding"/>
    <property type="evidence" value="ECO:0007669"/>
    <property type="project" value="UniProtKB-UniRule"/>
</dbReference>
<dbReference type="PANTHER" id="PTHR46927">
    <property type="entry name" value="AGAP005574-PA"/>
    <property type="match status" value="1"/>
</dbReference>
<dbReference type="Pfam" id="PF05485">
    <property type="entry name" value="THAP"/>
    <property type="match status" value="1"/>
</dbReference>
<dbReference type="SUPFAM" id="SSF57716">
    <property type="entry name" value="Glucocorticoid receptor-like (DNA-binding domain)"/>
    <property type="match status" value="1"/>
</dbReference>
<dbReference type="InterPro" id="IPR038441">
    <property type="entry name" value="THAP_Znf_sf"/>
</dbReference>
<organism evidence="7">
    <name type="scientific">Hyalomma excavatum</name>
    <dbReference type="NCBI Taxonomy" id="257692"/>
    <lineage>
        <taxon>Eukaryota</taxon>
        <taxon>Metazoa</taxon>
        <taxon>Ecdysozoa</taxon>
        <taxon>Arthropoda</taxon>
        <taxon>Chelicerata</taxon>
        <taxon>Arachnida</taxon>
        <taxon>Acari</taxon>
        <taxon>Parasitiformes</taxon>
        <taxon>Ixodida</taxon>
        <taxon>Ixodoidea</taxon>
        <taxon>Ixodidae</taxon>
        <taxon>Hyalomminae</taxon>
        <taxon>Hyalomma</taxon>
    </lineage>
</organism>
<dbReference type="InterPro" id="IPR006612">
    <property type="entry name" value="THAP_Znf"/>
</dbReference>
<evidence type="ECO:0000256" key="5">
    <source>
        <dbReference type="PROSITE-ProRule" id="PRU00309"/>
    </source>
</evidence>
<feature type="non-terminal residue" evidence="7">
    <location>
        <position position="1"/>
    </location>
</feature>
<dbReference type="GO" id="GO:0008270">
    <property type="term" value="F:zinc ion binding"/>
    <property type="evidence" value="ECO:0007669"/>
    <property type="project" value="UniProtKB-KW"/>
</dbReference>
<dbReference type="SMART" id="SM00692">
    <property type="entry name" value="DM3"/>
    <property type="match status" value="1"/>
</dbReference>
<accession>A0A131XQP4</accession>
<proteinExistence type="evidence at transcript level"/>
<keyword evidence="4 5" id="KW-0238">DNA-binding</keyword>
<evidence type="ECO:0000256" key="1">
    <source>
        <dbReference type="ARBA" id="ARBA00022723"/>
    </source>
</evidence>
<evidence type="ECO:0000256" key="2">
    <source>
        <dbReference type="ARBA" id="ARBA00022771"/>
    </source>
</evidence>
<dbReference type="EMBL" id="GEFH01000083">
    <property type="protein sequence ID" value="JAP68498.1"/>
    <property type="molecule type" value="mRNA"/>
</dbReference>
<dbReference type="Gene3D" id="6.20.210.20">
    <property type="entry name" value="THAP domain"/>
    <property type="match status" value="1"/>
</dbReference>
<evidence type="ECO:0000313" key="7">
    <source>
        <dbReference type="EMBL" id="JAP68498.1"/>
    </source>
</evidence>
<protein>
    <recommendedName>
        <fullName evidence="6">THAP-type domain-containing protein</fullName>
    </recommendedName>
</protein>
<dbReference type="PROSITE" id="PS50950">
    <property type="entry name" value="ZF_THAP"/>
    <property type="match status" value="1"/>
</dbReference>
<dbReference type="InterPro" id="IPR052224">
    <property type="entry name" value="THAP_domain_protein"/>
</dbReference>
<dbReference type="AlphaFoldDB" id="A0A131XQP4"/>
<sequence length="213" mass="24200">LEHQAILKELCKLRNARRLAVFRRLRKTTRKSFATNARCFPHFSLNMPKGCCVPCCPSTERNCGNTVSFHEVPSDDRRRDEWVYAIAGDNAEERARLLSNARSVVCSLHFKPTDFKVGMKRRVLVSAAVPSIFPDAAVASMELPLRKRRRRRTKEPYYYYNVNSVKGAEDAEEEDVTPGVAVANDARAQSRPPVVPETTTIMILPGMVIRHER</sequence>